<evidence type="ECO:0000256" key="10">
    <source>
        <dbReference type="ARBA" id="ARBA00022833"/>
    </source>
</evidence>
<dbReference type="PANTHER" id="PTHR46913">
    <property type="entry name" value="RING-H2 FINGER PROTEIN ATL16"/>
    <property type="match status" value="1"/>
</dbReference>
<keyword evidence="12 16" id="KW-0472">Membrane</keyword>
<keyword evidence="7" id="KW-0479">Metal-binding</keyword>
<evidence type="ECO:0000313" key="18">
    <source>
        <dbReference type="EMBL" id="SPD28701.1"/>
    </source>
</evidence>
<keyword evidence="5" id="KW-0808">Transferase</keyword>
<dbReference type="GO" id="GO:0016020">
    <property type="term" value="C:membrane"/>
    <property type="evidence" value="ECO:0007669"/>
    <property type="project" value="UniProtKB-SubCell"/>
</dbReference>
<comment type="pathway">
    <text evidence="3">Protein modification; protein ubiquitination.</text>
</comment>
<sequence length="294" mass="32397">MASSQEAQPFRWRLTDLDDKSFEIRGRTLFLIVVLFSVILLFTLLFLYARWVCRYHQPSSHAPHAPPPLTTRPRGLDLLTIRSLPMILYRSSGAPNAGEQASECCICLGVFEDGDKVKVLPPCRHCFHSECVDTWLTSHSSCPLCRASLRVESPVDSAVPQIVYFVARLDGRIGEGRRKTVYGKNFRKPFSSKTRSRPHSTDHSSRPHSLLSALDLTLTLCSPTVPSHPPPATPPATPCPFCSLSLSLLPSLHRSAHGKPPPPPITAELPSLRRSAHGKPPPPPISCSHGSDQI</sequence>
<evidence type="ECO:0000256" key="7">
    <source>
        <dbReference type="ARBA" id="ARBA00022723"/>
    </source>
</evidence>
<dbReference type="EMBL" id="OIVN01006241">
    <property type="protein sequence ID" value="SPD28701.1"/>
    <property type="molecule type" value="Genomic_DNA"/>
</dbReference>
<dbReference type="InterPro" id="IPR044600">
    <property type="entry name" value="ATL1/ATL16-like"/>
</dbReference>
<dbReference type="PANTHER" id="PTHR46913:SF1">
    <property type="entry name" value="RING-H2 FINGER PROTEIN ATL16"/>
    <property type="match status" value="1"/>
</dbReference>
<evidence type="ECO:0000256" key="3">
    <source>
        <dbReference type="ARBA" id="ARBA00004906"/>
    </source>
</evidence>
<dbReference type="GO" id="GO:0061630">
    <property type="term" value="F:ubiquitin protein ligase activity"/>
    <property type="evidence" value="ECO:0007669"/>
    <property type="project" value="UniProtKB-EC"/>
</dbReference>
<dbReference type="AlphaFoldDB" id="A0A2N9IXD0"/>
<evidence type="ECO:0000256" key="8">
    <source>
        <dbReference type="ARBA" id="ARBA00022771"/>
    </source>
</evidence>
<proteinExistence type="inferred from homology"/>
<dbReference type="SUPFAM" id="SSF57850">
    <property type="entry name" value="RING/U-box"/>
    <property type="match status" value="1"/>
</dbReference>
<feature type="region of interest" description="Disordered" evidence="15">
    <location>
        <begin position="253"/>
        <end position="294"/>
    </location>
</feature>
<evidence type="ECO:0000256" key="16">
    <source>
        <dbReference type="SAM" id="Phobius"/>
    </source>
</evidence>
<dbReference type="PROSITE" id="PS50089">
    <property type="entry name" value="ZF_RING_2"/>
    <property type="match status" value="1"/>
</dbReference>
<organism evidence="18">
    <name type="scientific">Fagus sylvatica</name>
    <name type="common">Beechnut</name>
    <dbReference type="NCBI Taxonomy" id="28930"/>
    <lineage>
        <taxon>Eukaryota</taxon>
        <taxon>Viridiplantae</taxon>
        <taxon>Streptophyta</taxon>
        <taxon>Embryophyta</taxon>
        <taxon>Tracheophyta</taxon>
        <taxon>Spermatophyta</taxon>
        <taxon>Magnoliopsida</taxon>
        <taxon>eudicotyledons</taxon>
        <taxon>Gunneridae</taxon>
        <taxon>Pentapetalae</taxon>
        <taxon>rosids</taxon>
        <taxon>fabids</taxon>
        <taxon>Fagales</taxon>
        <taxon>Fagaceae</taxon>
        <taxon>Fagus</taxon>
    </lineage>
</organism>
<comment type="subcellular location">
    <subcellularLocation>
        <location evidence="2">Membrane</location>
        <topology evidence="2">Single-pass membrane protein</topology>
    </subcellularLocation>
</comment>
<protein>
    <recommendedName>
        <fullName evidence="4">RING-type E3 ubiquitin transferase</fullName>
        <ecNumber evidence="4">2.3.2.27</ecNumber>
    </recommendedName>
</protein>
<keyword evidence="8 14" id="KW-0863">Zinc-finger</keyword>
<dbReference type="UniPathway" id="UPA00143"/>
<evidence type="ECO:0000256" key="9">
    <source>
        <dbReference type="ARBA" id="ARBA00022786"/>
    </source>
</evidence>
<comment type="similarity">
    <text evidence="13">Belongs to the RING-type zinc finger family. ATL subfamily.</text>
</comment>
<dbReference type="EC" id="2.3.2.27" evidence="4"/>
<keyword evidence="9" id="KW-0833">Ubl conjugation pathway</keyword>
<dbReference type="InterPro" id="IPR013083">
    <property type="entry name" value="Znf_RING/FYVE/PHD"/>
</dbReference>
<evidence type="ECO:0000256" key="15">
    <source>
        <dbReference type="SAM" id="MobiDB-lite"/>
    </source>
</evidence>
<evidence type="ECO:0000256" key="1">
    <source>
        <dbReference type="ARBA" id="ARBA00000900"/>
    </source>
</evidence>
<reference evidence="18" key="1">
    <citation type="submission" date="2018-02" db="EMBL/GenBank/DDBJ databases">
        <authorList>
            <person name="Cohen D.B."/>
            <person name="Kent A.D."/>
        </authorList>
    </citation>
    <scope>NUCLEOTIDE SEQUENCE</scope>
</reference>
<dbReference type="InterPro" id="IPR001841">
    <property type="entry name" value="Znf_RING"/>
</dbReference>
<evidence type="ECO:0000256" key="6">
    <source>
        <dbReference type="ARBA" id="ARBA00022692"/>
    </source>
</evidence>
<dbReference type="Gene3D" id="3.30.40.10">
    <property type="entry name" value="Zinc/RING finger domain, C3HC4 (zinc finger)"/>
    <property type="match status" value="1"/>
</dbReference>
<evidence type="ECO:0000256" key="2">
    <source>
        <dbReference type="ARBA" id="ARBA00004167"/>
    </source>
</evidence>
<feature type="transmembrane region" description="Helical" evidence="16">
    <location>
        <begin position="29"/>
        <end position="51"/>
    </location>
</feature>
<evidence type="ECO:0000259" key="17">
    <source>
        <dbReference type="PROSITE" id="PS50089"/>
    </source>
</evidence>
<dbReference type="CDD" id="cd16461">
    <property type="entry name" value="RING-H2_EL5-like"/>
    <property type="match status" value="1"/>
</dbReference>
<evidence type="ECO:0000256" key="4">
    <source>
        <dbReference type="ARBA" id="ARBA00012483"/>
    </source>
</evidence>
<evidence type="ECO:0000256" key="13">
    <source>
        <dbReference type="ARBA" id="ARBA00024209"/>
    </source>
</evidence>
<feature type="region of interest" description="Disordered" evidence="15">
    <location>
        <begin position="184"/>
        <end position="208"/>
    </location>
</feature>
<accession>A0A2N9IXD0</accession>
<dbReference type="GO" id="GO:0008270">
    <property type="term" value="F:zinc ion binding"/>
    <property type="evidence" value="ECO:0007669"/>
    <property type="project" value="UniProtKB-KW"/>
</dbReference>
<dbReference type="FunFam" id="3.30.40.10:FF:000187">
    <property type="entry name" value="E3 ubiquitin-protein ligase ATL6"/>
    <property type="match status" value="1"/>
</dbReference>
<dbReference type="SMART" id="SM00184">
    <property type="entry name" value="RING"/>
    <property type="match status" value="1"/>
</dbReference>
<dbReference type="Pfam" id="PF13639">
    <property type="entry name" value="zf-RING_2"/>
    <property type="match status" value="1"/>
</dbReference>
<dbReference type="GO" id="GO:0016567">
    <property type="term" value="P:protein ubiquitination"/>
    <property type="evidence" value="ECO:0007669"/>
    <property type="project" value="UniProtKB-UniPathway"/>
</dbReference>
<name>A0A2N9IXD0_FAGSY</name>
<gene>
    <name evidence="18" type="ORF">FSB_LOCUS56583</name>
</gene>
<evidence type="ECO:0000256" key="12">
    <source>
        <dbReference type="ARBA" id="ARBA00023136"/>
    </source>
</evidence>
<evidence type="ECO:0000256" key="11">
    <source>
        <dbReference type="ARBA" id="ARBA00022989"/>
    </source>
</evidence>
<feature type="domain" description="RING-type" evidence="17">
    <location>
        <begin position="104"/>
        <end position="146"/>
    </location>
</feature>
<keyword evidence="11 16" id="KW-1133">Transmembrane helix</keyword>
<comment type="catalytic activity">
    <reaction evidence="1">
        <text>S-ubiquitinyl-[E2 ubiquitin-conjugating enzyme]-L-cysteine + [acceptor protein]-L-lysine = [E2 ubiquitin-conjugating enzyme]-L-cysteine + N(6)-ubiquitinyl-[acceptor protein]-L-lysine.</text>
        <dbReference type="EC" id="2.3.2.27"/>
    </reaction>
</comment>
<keyword evidence="6 16" id="KW-0812">Transmembrane</keyword>
<evidence type="ECO:0000256" key="5">
    <source>
        <dbReference type="ARBA" id="ARBA00022679"/>
    </source>
</evidence>
<evidence type="ECO:0000256" key="14">
    <source>
        <dbReference type="PROSITE-ProRule" id="PRU00175"/>
    </source>
</evidence>
<keyword evidence="10" id="KW-0862">Zinc</keyword>